<evidence type="ECO:0000313" key="1">
    <source>
        <dbReference type="EMBL" id="GGJ26595.1"/>
    </source>
</evidence>
<dbReference type="RefSeq" id="WP_189001053.1">
    <property type="nucleotide sequence ID" value="NZ_BMOD01000002.1"/>
</dbReference>
<reference evidence="2" key="1">
    <citation type="journal article" date="2019" name="Int. J. Syst. Evol. Microbiol.">
        <title>The Global Catalogue of Microorganisms (GCM) 10K type strain sequencing project: providing services to taxonomists for standard genome sequencing and annotation.</title>
        <authorList>
            <consortium name="The Broad Institute Genomics Platform"/>
            <consortium name="The Broad Institute Genome Sequencing Center for Infectious Disease"/>
            <person name="Wu L."/>
            <person name="Ma J."/>
        </authorList>
    </citation>
    <scope>NUCLEOTIDE SEQUENCE [LARGE SCALE GENOMIC DNA]</scope>
    <source>
        <strain evidence="2">JCM 14370</strain>
    </source>
</reference>
<keyword evidence="2" id="KW-1185">Reference proteome</keyword>
<comment type="caution">
    <text evidence="1">The sequence shown here is derived from an EMBL/GenBank/DDBJ whole genome shotgun (WGS) entry which is preliminary data.</text>
</comment>
<organism evidence="1 2">
    <name type="scientific">Deinococcus roseus</name>
    <dbReference type="NCBI Taxonomy" id="392414"/>
    <lineage>
        <taxon>Bacteria</taxon>
        <taxon>Thermotogati</taxon>
        <taxon>Deinococcota</taxon>
        <taxon>Deinococci</taxon>
        <taxon>Deinococcales</taxon>
        <taxon>Deinococcaceae</taxon>
        <taxon>Deinococcus</taxon>
    </lineage>
</organism>
<dbReference type="Proteomes" id="UP000632222">
    <property type="component" value="Unassembled WGS sequence"/>
</dbReference>
<proteinExistence type="predicted"/>
<sequence>MKKTVAPLLTLLLIAGVGFALYQSLKDRFASAVLVKGVIGSEKEDFFKDPELTALLKKKGFQVEVQKAGSRQIATTFDLNGMDFAFPSGAPAAEKLRKDKKARTTFSVFFTPMVVASWQPIASILEKNGLAQNKGKYDLLDLEKLLQAIKDKKRWNSLKDSGAYPVNKPILISSTDVTKSNSGAMYLALASYIFNGDNVVQSAQQAAQVLDDVKPLFLQQGYQESTSQGPFEDYFLIGMGKTPMVMVYESQYLDKALKNALRPGMRLMYPNPGMFTKHILVPFTDSGTKFGELLSNDPDIQRIAAKYGLRSQNQQVFEEVTRSSGLARPEAVADIVDPPTYDVLENMIQGIEQSR</sequence>
<protein>
    <recommendedName>
        <fullName evidence="3">Extracellular solute-binding protein</fullName>
    </recommendedName>
</protein>
<evidence type="ECO:0008006" key="3">
    <source>
        <dbReference type="Google" id="ProtNLM"/>
    </source>
</evidence>
<name>A0ABQ2CW75_9DEIO</name>
<accession>A0ABQ2CW75</accession>
<dbReference type="EMBL" id="BMOD01000002">
    <property type="protein sequence ID" value="GGJ26595.1"/>
    <property type="molecule type" value="Genomic_DNA"/>
</dbReference>
<gene>
    <name evidence="1" type="ORF">GCM10008938_10930</name>
</gene>
<evidence type="ECO:0000313" key="2">
    <source>
        <dbReference type="Proteomes" id="UP000632222"/>
    </source>
</evidence>